<dbReference type="EMBL" id="VSSQ01087261">
    <property type="protein sequence ID" value="MPN34295.1"/>
    <property type="molecule type" value="Genomic_DNA"/>
</dbReference>
<protein>
    <submittedName>
        <fullName evidence="2">Uncharacterized protein</fullName>
    </submittedName>
</protein>
<feature type="transmembrane region" description="Helical" evidence="1">
    <location>
        <begin position="33"/>
        <end position="51"/>
    </location>
</feature>
<evidence type="ECO:0000313" key="2">
    <source>
        <dbReference type="EMBL" id="MPN34295.1"/>
    </source>
</evidence>
<comment type="caution">
    <text evidence="2">The sequence shown here is derived from an EMBL/GenBank/DDBJ whole genome shotgun (WGS) entry which is preliminary data.</text>
</comment>
<dbReference type="AlphaFoldDB" id="A0A645H5N0"/>
<keyword evidence="1" id="KW-0812">Transmembrane</keyword>
<gene>
    <name evidence="2" type="ORF">SDC9_181788</name>
</gene>
<feature type="transmembrane region" description="Helical" evidence="1">
    <location>
        <begin position="63"/>
        <end position="88"/>
    </location>
</feature>
<keyword evidence="1" id="KW-1133">Transmembrane helix</keyword>
<accession>A0A645H5N0</accession>
<feature type="transmembrane region" description="Helical" evidence="1">
    <location>
        <begin position="108"/>
        <end position="130"/>
    </location>
</feature>
<proteinExistence type="predicted"/>
<organism evidence="2">
    <name type="scientific">bioreactor metagenome</name>
    <dbReference type="NCBI Taxonomy" id="1076179"/>
    <lineage>
        <taxon>unclassified sequences</taxon>
        <taxon>metagenomes</taxon>
        <taxon>ecological metagenomes</taxon>
    </lineage>
</organism>
<reference evidence="2" key="1">
    <citation type="submission" date="2019-08" db="EMBL/GenBank/DDBJ databases">
        <authorList>
            <person name="Kucharzyk K."/>
            <person name="Murdoch R.W."/>
            <person name="Higgins S."/>
            <person name="Loffler F."/>
        </authorList>
    </citation>
    <scope>NUCLEOTIDE SEQUENCE</scope>
</reference>
<feature type="transmembrane region" description="Helical" evidence="1">
    <location>
        <begin position="172"/>
        <end position="193"/>
    </location>
</feature>
<name>A0A645H5N0_9ZZZZ</name>
<evidence type="ECO:0000256" key="1">
    <source>
        <dbReference type="SAM" id="Phobius"/>
    </source>
</evidence>
<feature type="transmembrane region" description="Helical" evidence="1">
    <location>
        <begin position="7"/>
        <end position="27"/>
    </location>
</feature>
<feature type="transmembrane region" description="Helical" evidence="1">
    <location>
        <begin position="142"/>
        <end position="160"/>
    </location>
</feature>
<keyword evidence="1" id="KW-0472">Membrane</keyword>
<sequence>MDRNISLTGAALNLAGVLGFAAAMLFLPVGFSYFFSILIAWGLVLMLAGFARTAPAGRTIAATCALVFGGMYALCNTIVYFVQLSVVATTPLGTQAAALLDFQQFGMFFSLDLLGYGLMALSTFFAGLALAPTRREETVLRWLLLAHGAFAPACFILPPLGVFSTSMAGANWVGTALLEVWCIYFLPVGLLSLRYFACHLPAPAAPIIPQ</sequence>